<dbReference type="SMART" id="SM00346">
    <property type="entry name" value="HTH_ICLR"/>
    <property type="match status" value="1"/>
</dbReference>
<dbReference type="InterPro" id="IPR036388">
    <property type="entry name" value="WH-like_DNA-bd_sf"/>
</dbReference>
<dbReference type="GO" id="GO:0003677">
    <property type="term" value="F:DNA binding"/>
    <property type="evidence" value="ECO:0007669"/>
    <property type="project" value="InterPro"/>
</dbReference>
<evidence type="ECO:0000313" key="3">
    <source>
        <dbReference type="Proteomes" id="UP000183413"/>
    </source>
</evidence>
<dbReference type="Pfam" id="PF09339">
    <property type="entry name" value="HTH_IclR"/>
    <property type="match status" value="1"/>
</dbReference>
<dbReference type="STRING" id="1993.SAMN04489713_113133"/>
<dbReference type="SUPFAM" id="SSF46785">
    <property type="entry name" value="Winged helix' DNA-binding domain"/>
    <property type="match status" value="1"/>
</dbReference>
<protein>
    <submittedName>
        <fullName evidence="2">IclR helix-turn-helix domain-containing protein</fullName>
    </submittedName>
</protein>
<dbReference type="InterPro" id="IPR036390">
    <property type="entry name" value="WH_DNA-bd_sf"/>
</dbReference>
<gene>
    <name evidence="2" type="ORF">SAMN04489713_113133</name>
</gene>
<dbReference type="RefSeq" id="WP_235206245.1">
    <property type="nucleotide sequence ID" value="NZ_CP083237.1"/>
</dbReference>
<name>A0A1I5PI44_9ACTN</name>
<dbReference type="InterPro" id="IPR005471">
    <property type="entry name" value="Tscrpt_reg_IclR_N"/>
</dbReference>
<dbReference type="GO" id="GO:0045892">
    <property type="term" value="P:negative regulation of DNA-templated transcription"/>
    <property type="evidence" value="ECO:0007669"/>
    <property type="project" value="TreeGrafter"/>
</dbReference>
<proteinExistence type="predicted"/>
<accession>A0A1I5PI44</accession>
<evidence type="ECO:0000259" key="1">
    <source>
        <dbReference type="PROSITE" id="PS51077"/>
    </source>
</evidence>
<dbReference type="InterPro" id="IPR050707">
    <property type="entry name" value="HTH_MetabolicPath_Reg"/>
</dbReference>
<dbReference type="InParanoid" id="A0A1I5PI44"/>
<keyword evidence="3" id="KW-1185">Reference proteome</keyword>
<dbReference type="PANTHER" id="PTHR30136:SF24">
    <property type="entry name" value="HTH-TYPE TRANSCRIPTIONAL REPRESSOR ALLR"/>
    <property type="match status" value="1"/>
</dbReference>
<dbReference type="Proteomes" id="UP000183413">
    <property type="component" value="Unassembled WGS sequence"/>
</dbReference>
<feature type="domain" description="HTH iclR-type" evidence="1">
    <location>
        <begin position="9"/>
        <end position="69"/>
    </location>
</feature>
<dbReference type="PROSITE" id="PS51077">
    <property type="entry name" value="HTH_ICLR"/>
    <property type="match status" value="1"/>
</dbReference>
<reference evidence="2 3" key="1">
    <citation type="submission" date="2016-10" db="EMBL/GenBank/DDBJ databases">
        <authorList>
            <person name="de Groot N.N."/>
        </authorList>
    </citation>
    <scope>NUCLEOTIDE SEQUENCE [LARGE SCALE GENOMIC DNA]</scope>
    <source>
        <strain evidence="2 3">DSM 43067</strain>
    </source>
</reference>
<sequence>MASEKQSMVRSLQRGLQLMNAVGEQGPVHAKQLARHTGVPLATVYHLLRTLLHDRYVVRLGDGSYVLGPALHAAHGGSTRYAVAAMDAKRCEI</sequence>
<dbReference type="PANTHER" id="PTHR30136">
    <property type="entry name" value="HELIX-TURN-HELIX TRANSCRIPTIONAL REGULATOR, ICLR FAMILY"/>
    <property type="match status" value="1"/>
</dbReference>
<organism evidence="2 3">
    <name type="scientific">Actinomadura madurae</name>
    <dbReference type="NCBI Taxonomy" id="1993"/>
    <lineage>
        <taxon>Bacteria</taxon>
        <taxon>Bacillati</taxon>
        <taxon>Actinomycetota</taxon>
        <taxon>Actinomycetes</taxon>
        <taxon>Streptosporangiales</taxon>
        <taxon>Thermomonosporaceae</taxon>
        <taxon>Actinomadura</taxon>
    </lineage>
</organism>
<evidence type="ECO:0000313" key="2">
    <source>
        <dbReference type="EMBL" id="SFP33156.1"/>
    </source>
</evidence>
<dbReference type="GeneID" id="99647383"/>
<dbReference type="eggNOG" id="COG1414">
    <property type="taxonomic scope" value="Bacteria"/>
</dbReference>
<dbReference type="GO" id="GO:0003700">
    <property type="term" value="F:DNA-binding transcription factor activity"/>
    <property type="evidence" value="ECO:0007669"/>
    <property type="project" value="TreeGrafter"/>
</dbReference>
<dbReference type="AlphaFoldDB" id="A0A1I5PI44"/>
<dbReference type="EMBL" id="FOVH01000013">
    <property type="protein sequence ID" value="SFP33156.1"/>
    <property type="molecule type" value="Genomic_DNA"/>
</dbReference>
<dbReference type="Gene3D" id="1.10.10.10">
    <property type="entry name" value="Winged helix-like DNA-binding domain superfamily/Winged helix DNA-binding domain"/>
    <property type="match status" value="1"/>
</dbReference>